<keyword evidence="1" id="KW-0808">Transferase</keyword>
<reference evidence="2" key="1">
    <citation type="journal article" date="2019" name="Int. J. Syst. Evol. Microbiol.">
        <title>The Global Catalogue of Microorganisms (GCM) 10K type strain sequencing project: providing services to taxonomists for standard genome sequencing and annotation.</title>
        <authorList>
            <consortium name="The Broad Institute Genomics Platform"/>
            <consortium name="The Broad Institute Genome Sequencing Center for Infectious Disease"/>
            <person name="Wu L."/>
            <person name="Ma J."/>
        </authorList>
    </citation>
    <scope>NUCLEOTIDE SEQUENCE [LARGE SCALE GENOMIC DNA]</scope>
    <source>
        <strain evidence="2">KCTC 42899</strain>
    </source>
</reference>
<organism evidence="1 2">
    <name type="scientific">Paracoccus mangrovi</name>
    <dbReference type="NCBI Taxonomy" id="1715645"/>
    <lineage>
        <taxon>Bacteria</taxon>
        <taxon>Pseudomonadati</taxon>
        <taxon>Pseudomonadota</taxon>
        <taxon>Alphaproteobacteria</taxon>
        <taxon>Rhodobacterales</taxon>
        <taxon>Paracoccaceae</taxon>
        <taxon>Paracoccus</taxon>
    </lineage>
</organism>
<accession>A0ABV7RDF5</accession>
<dbReference type="Proteomes" id="UP001595721">
    <property type="component" value="Unassembled WGS sequence"/>
</dbReference>
<dbReference type="GO" id="GO:0016740">
    <property type="term" value="F:transferase activity"/>
    <property type="evidence" value="ECO:0007669"/>
    <property type="project" value="UniProtKB-KW"/>
</dbReference>
<name>A0ABV7RDF5_9RHOB</name>
<protein>
    <submittedName>
        <fullName evidence="1">Acyl-CoA transferase</fullName>
    </submittedName>
</protein>
<sequence>MTTRREEVLSSLFTLLQGIGGGTIVQRNEVLPERIPAAGLLILRDGTPGEAEVTLSPLRYHWQHRAEVEVFIRGSSGLELAFDALAERVGHVIAADRTLGGLCDWIETDAPEPADLAVEGAPSIRAAVLILTLHYTSNDPLG</sequence>
<comment type="caution">
    <text evidence="1">The sequence shown here is derived from an EMBL/GenBank/DDBJ whole genome shotgun (WGS) entry which is preliminary data.</text>
</comment>
<dbReference type="EMBL" id="JBHRXJ010000024">
    <property type="protein sequence ID" value="MFC3530371.1"/>
    <property type="molecule type" value="Genomic_DNA"/>
</dbReference>
<evidence type="ECO:0000313" key="1">
    <source>
        <dbReference type="EMBL" id="MFC3530371.1"/>
    </source>
</evidence>
<gene>
    <name evidence="1" type="ORF">ACFOMH_19565</name>
</gene>
<evidence type="ECO:0000313" key="2">
    <source>
        <dbReference type="Proteomes" id="UP001595721"/>
    </source>
</evidence>
<dbReference type="RefSeq" id="WP_377746570.1">
    <property type="nucleotide sequence ID" value="NZ_JBHRXJ010000024.1"/>
</dbReference>
<keyword evidence="2" id="KW-1185">Reference proteome</keyword>
<proteinExistence type="predicted"/>